<dbReference type="EMBL" id="JABCKV010000071">
    <property type="protein sequence ID" value="KAG5644410.1"/>
    <property type="molecule type" value="Genomic_DNA"/>
</dbReference>
<dbReference type="CDD" id="cd18186">
    <property type="entry name" value="BTB_POZ_ZBTB_KLHL-like"/>
    <property type="match status" value="1"/>
</dbReference>
<evidence type="ECO:0000259" key="2">
    <source>
        <dbReference type="PROSITE" id="PS50097"/>
    </source>
</evidence>
<protein>
    <recommendedName>
        <fullName evidence="2">BTB domain-containing protein</fullName>
    </recommendedName>
</protein>
<sequence>MAFGTSEIIPTHHPVFWFDDGSVVFRVEDHTFKVHRTLLARHSNFFARTDLAPPPNSDVASDPEIDLHIVVDPSRRIRAKDVEVLLEHFYHDVPIFSKFQIPRLIAVLRVSSPLQLDFPSIHALARERLSGASPHTILPSLDLEALEETLALAKQHELLSIQKALYYHLVTSSDAHFEDDEPDPTESPTGHPIPTPDSETAADADVAHPQTPHPQDDETKRLLSALQSSLISHFTPILFTPPATPHMACTDVFADTWMSLVIAPAIASGGVTRPIETLEGWKGEEWKAHGLCDACVEEKKAEWGEEQGKIWEMMDLWLSFNLDEMSRGSRLTLDPVQTVHRPLVWYSVVCLVDTITSLNLLYLGFKHYSATRRWFQTFPPRPLLSLISRNADLTPDILLPYWYRPHRSTTELPIVFLHGIGIGLHPYLPFIRDTIAQSPDIGILLVEFLPISMHMTTHPVPPAPLIASALNNILDSLNIPRVVVVAHSYGTFITSCVLRDSCTSHHTSHDSIYTPPSSSTPSLPIPHAHPLLPKLAHTLLIDPIPVLLHLPPVAHNFLYRAPREAAEWQLWYFASTDPDVARTLGRAFFWTEGVAWKEDVRGWMRVDTPAGTEINGAATHTSAVGGSSRRRHIAMVLAGKDQIVPAESVRRYLTGSPEASARWVGKGWADWVVSDEDTAEAGQATSGGSLPISGASGTETVANGNPLERGNVGQDVERTGGDLEVLFYPELDHATVFDSWERRKPVLEVLGRFVRDI</sequence>
<dbReference type="PROSITE" id="PS50097">
    <property type="entry name" value="BTB"/>
    <property type="match status" value="1"/>
</dbReference>
<evidence type="ECO:0000256" key="1">
    <source>
        <dbReference type="SAM" id="MobiDB-lite"/>
    </source>
</evidence>
<dbReference type="SUPFAM" id="SSF53474">
    <property type="entry name" value="alpha/beta-Hydrolases"/>
    <property type="match status" value="1"/>
</dbReference>
<dbReference type="Gene3D" id="3.40.50.1820">
    <property type="entry name" value="alpha/beta hydrolase"/>
    <property type="match status" value="1"/>
</dbReference>
<dbReference type="PANTHER" id="PTHR37471">
    <property type="entry name" value="UNNAMED PRODUCT"/>
    <property type="match status" value="1"/>
</dbReference>
<reference evidence="3" key="1">
    <citation type="submission" date="2020-07" db="EMBL/GenBank/DDBJ databases">
        <authorList>
            <person name="Nieuwenhuis M."/>
            <person name="Van De Peppel L.J.J."/>
        </authorList>
    </citation>
    <scope>NUCLEOTIDE SEQUENCE</scope>
    <source>
        <strain evidence="3">AP01</strain>
        <tissue evidence="3">Mycelium</tissue>
    </source>
</reference>
<evidence type="ECO:0000313" key="3">
    <source>
        <dbReference type="EMBL" id="KAG5644410.1"/>
    </source>
</evidence>
<keyword evidence="4" id="KW-1185">Reference proteome</keyword>
<dbReference type="InterPro" id="IPR011333">
    <property type="entry name" value="SKP1/BTB/POZ_sf"/>
</dbReference>
<organism evidence="3 4">
    <name type="scientific">Asterophora parasitica</name>
    <dbReference type="NCBI Taxonomy" id="117018"/>
    <lineage>
        <taxon>Eukaryota</taxon>
        <taxon>Fungi</taxon>
        <taxon>Dikarya</taxon>
        <taxon>Basidiomycota</taxon>
        <taxon>Agaricomycotina</taxon>
        <taxon>Agaricomycetes</taxon>
        <taxon>Agaricomycetidae</taxon>
        <taxon>Agaricales</taxon>
        <taxon>Tricholomatineae</taxon>
        <taxon>Lyophyllaceae</taxon>
        <taxon>Asterophora</taxon>
    </lineage>
</organism>
<feature type="region of interest" description="Disordered" evidence="1">
    <location>
        <begin position="175"/>
        <end position="218"/>
    </location>
</feature>
<proteinExistence type="predicted"/>
<dbReference type="Proteomes" id="UP000775547">
    <property type="component" value="Unassembled WGS sequence"/>
</dbReference>
<name>A0A9P7GBU0_9AGAR</name>
<comment type="caution">
    <text evidence="3">The sequence shown here is derived from an EMBL/GenBank/DDBJ whole genome shotgun (WGS) entry which is preliminary data.</text>
</comment>
<reference evidence="3" key="2">
    <citation type="submission" date="2021-10" db="EMBL/GenBank/DDBJ databases">
        <title>Phylogenomics reveals ancestral predisposition of the termite-cultivated fungus Termitomyces towards a domesticated lifestyle.</title>
        <authorList>
            <person name="Auxier B."/>
            <person name="Grum-Grzhimaylo A."/>
            <person name="Cardenas M.E."/>
            <person name="Lodge J.D."/>
            <person name="Laessoe T."/>
            <person name="Pedersen O."/>
            <person name="Smith M.E."/>
            <person name="Kuyper T.W."/>
            <person name="Franco-Molano E.A."/>
            <person name="Baroni T.J."/>
            <person name="Aanen D.K."/>
        </authorList>
    </citation>
    <scope>NUCLEOTIDE SEQUENCE</scope>
    <source>
        <strain evidence="3">AP01</strain>
        <tissue evidence="3">Mycelium</tissue>
    </source>
</reference>
<dbReference type="OrthoDB" id="6431331at2759"/>
<dbReference type="SUPFAM" id="SSF54695">
    <property type="entry name" value="POZ domain"/>
    <property type="match status" value="1"/>
</dbReference>
<dbReference type="Gene3D" id="3.30.710.10">
    <property type="entry name" value="Potassium Channel Kv1.1, Chain A"/>
    <property type="match status" value="1"/>
</dbReference>
<evidence type="ECO:0000313" key="4">
    <source>
        <dbReference type="Proteomes" id="UP000775547"/>
    </source>
</evidence>
<dbReference type="PANTHER" id="PTHR37471:SF1">
    <property type="entry name" value="AB HYDROLASE-1 DOMAIN-CONTAINING PROTEIN"/>
    <property type="match status" value="1"/>
</dbReference>
<feature type="domain" description="BTB" evidence="2">
    <location>
        <begin position="21"/>
        <end position="90"/>
    </location>
</feature>
<accession>A0A9P7GBU0</accession>
<dbReference type="AlphaFoldDB" id="A0A9P7GBU0"/>
<gene>
    <name evidence="3" type="ORF">DXG03_008577</name>
</gene>
<dbReference type="InterPro" id="IPR000210">
    <property type="entry name" value="BTB/POZ_dom"/>
</dbReference>
<dbReference type="InterPro" id="IPR029058">
    <property type="entry name" value="AB_hydrolase_fold"/>
</dbReference>